<accession>A0A4Q1CZU1</accession>
<reference evidence="2 3" key="1">
    <citation type="submission" date="2019-01" db="EMBL/GenBank/DDBJ databases">
        <title>Filimonas sp. strain TTM-71.</title>
        <authorList>
            <person name="Chen W.-M."/>
        </authorList>
    </citation>
    <scope>NUCLEOTIDE SEQUENCE [LARGE SCALE GENOMIC DNA]</scope>
    <source>
        <strain evidence="2 3">TTM-71</strain>
    </source>
</reference>
<comment type="caution">
    <text evidence="2">The sequence shown here is derived from an EMBL/GenBank/DDBJ whole genome shotgun (WGS) entry which is preliminary data.</text>
</comment>
<dbReference type="OrthoDB" id="791132at2"/>
<evidence type="ECO:0000313" key="2">
    <source>
        <dbReference type="EMBL" id="RXK80930.1"/>
    </source>
</evidence>
<dbReference type="RefSeq" id="WP_129006113.1">
    <property type="nucleotide sequence ID" value="NZ_SDHZ01000005.1"/>
</dbReference>
<evidence type="ECO:0000256" key="1">
    <source>
        <dbReference type="PROSITE-ProRule" id="PRU00339"/>
    </source>
</evidence>
<keyword evidence="3" id="KW-1185">Reference proteome</keyword>
<proteinExistence type="predicted"/>
<evidence type="ECO:0000313" key="3">
    <source>
        <dbReference type="Proteomes" id="UP000290545"/>
    </source>
</evidence>
<feature type="repeat" description="TPR" evidence="1">
    <location>
        <begin position="109"/>
        <end position="142"/>
    </location>
</feature>
<protein>
    <submittedName>
        <fullName evidence="2">Tetratricopeptide repeat protein</fullName>
    </submittedName>
</protein>
<dbReference type="AlphaFoldDB" id="A0A4Q1CZU1"/>
<dbReference type="SMART" id="SM00028">
    <property type="entry name" value="TPR"/>
    <property type="match status" value="2"/>
</dbReference>
<dbReference type="Gene3D" id="1.25.40.10">
    <property type="entry name" value="Tetratricopeptide repeat domain"/>
    <property type="match status" value="2"/>
</dbReference>
<organism evidence="2 3">
    <name type="scientific">Filimonas effusa</name>
    <dbReference type="NCBI Taxonomy" id="2508721"/>
    <lineage>
        <taxon>Bacteria</taxon>
        <taxon>Pseudomonadati</taxon>
        <taxon>Bacteroidota</taxon>
        <taxon>Chitinophagia</taxon>
        <taxon>Chitinophagales</taxon>
        <taxon>Chitinophagaceae</taxon>
        <taxon>Filimonas</taxon>
    </lineage>
</organism>
<keyword evidence="1" id="KW-0802">TPR repeat</keyword>
<dbReference type="PROSITE" id="PS50005">
    <property type="entry name" value="TPR"/>
    <property type="match status" value="1"/>
</dbReference>
<sequence>MTSKTEELYLEAEADIRNSNYHEAFQKHESIIYEEPDFAPAHNSIGWLYKTQFDSYQKAETHFKAAMKSDPLYPHPYFHLATLYIDLERIDDLKKHLEQCLKVVTVEKAWIYYRYGMIEEMKGRYEMAIKQYQKAILHCFNNDKIRDYHADIERCKNKQELAASLKPAARKTSE</sequence>
<dbReference type="EMBL" id="SDHZ01000005">
    <property type="protein sequence ID" value="RXK80930.1"/>
    <property type="molecule type" value="Genomic_DNA"/>
</dbReference>
<dbReference type="SUPFAM" id="SSF48452">
    <property type="entry name" value="TPR-like"/>
    <property type="match status" value="1"/>
</dbReference>
<dbReference type="Pfam" id="PF13181">
    <property type="entry name" value="TPR_8"/>
    <property type="match status" value="2"/>
</dbReference>
<dbReference type="InterPro" id="IPR019734">
    <property type="entry name" value="TPR_rpt"/>
</dbReference>
<gene>
    <name evidence="2" type="ORF">ESB13_22510</name>
</gene>
<dbReference type="InterPro" id="IPR011990">
    <property type="entry name" value="TPR-like_helical_dom_sf"/>
</dbReference>
<name>A0A4Q1CZU1_9BACT</name>
<dbReference type="Proteomes" id="UP000290545">
    <property type="component" value="Unassembled WGS sequence"/>
</dbReference>